<dbReference type="AlphaFoldDB" id="A0A7K0KDG1"/>
<dbReference type="PROSITE" id="PS51257">
    <property type="entry name" value="PROKAR_LIPOPROTEIN"/>
    <property type="match status" value="1"/>
</dbReference>
<dbReference type="Proteomes" id="UP000438914">
    <property type="component" value="Unassembled WGS sequence"/>
</dbReference>
<name>A0A7K0KDG1_9BACT</name>
<accession>A0A7K0KDG1</accession>
<feature type="chain" id="PRO_5029916876" description="Major fimbrial subunit protein N-terminal domain-containing protein" evidence="1">
    <location>
        <begin position="27"/>
        <end position="548"/>
    </location>
</feature>
<gene>
    <name evidence="2" type="ORF">FYJ73_04655</name>
</gene>
<evidence type="ECO:0008006" key="4">
    <source>
        <dbReference type="Google" id="ProtNLM"/>
    </source>
</evidence>
<evidence type="ECO:0000256" key="1">
    <source>
        <dbReference type="SAM" id="SignalP"/>
    </source>
</evidence>
<dbReference type="EMBL" id="VUNG01000007">
    <property type="protein sequence ID" value="MST83963.1"/>
    <property type="molecule type" value="Genomic_DNA"/>
</dbReference>
<protein>
    <recommendedName>
        <fullName evidence="4">Major fimbrial subunit protein N-terminal domain-containing protein</fullName>
    </recommendedName>
</protein>
<evidence type="ECO:0000313" key="2">
    <source>
        <dbReference type="EMBL" id="MST83963.1"/>
    </source>
</evidence>
<evidence type="ECO:0000313" key="3">
    <source>
        <dbReference type="Proteomes" id="UP000438914"/>
    </source>
</evidence>
<dbReference type="RefSeq" id="WP_154533547.1">
    <property type="nucleotide sequence ID" value="NZ_VUNG01000007.1"/>
</dbReference>
<keyword evidence="1" id="KW-0732">Signal</keyword>
<proteinExistence type="predicted"/>
<keyword evidence="3" id="KW-1185">Reference proteome</keyword>
<feature type="signal peptide" evidence="1">
    <location>
        <begin position="1"/>
        <end position="26"/>
    </location>
</feature>
<reference evidence="2 3" key="1">
    <citation type="submission" date="2019-08" db="EMBL/GenBank/DDBJ databases">
        <title>In-depth cultivation of the pig gut microbiome towards novel bacterial diversity and tailored functional studies.</title>
        <authorList>
            <person name="Wylensek D."/>
            <person name="Hitch T.C.A."/>
            <person name="Clavel T."/>
        </authorList>
    </citation>
    <scope>NUCLEOTIDE SEQUENCE [LARGE SCALE GENOMIC DNA]</scope>
    <source>
        <strain evidence="2 3">LKV-178-WT-2A</strain>
    </source>
</reference>
<organism evidence="2 3">
    <name type="scientific">Hallella mizrahii</name>
    <dbReference type="NCBI Taxonomy" id="2606637"/>
    <lineage>
        <taxon>Bacteria</taxon>
        <taxon>Pseudomonadati</taxon>
        <taxon>Bacteroidota</taxon>
        <taxon>Bacteroidia</taxon>
        <taxon>Bacteroidales</taxon>
        <taxon>Prevotellaceae</taxon>
        <taxon>Hallella</taxon>
    </lineage>
</organism>
<comment type="caution">
    <text evidence="2">The sequence shown here is derived from an EMBL/GenBank/DDBJ whole genome shotgun (WGS) entry which is preliminary data.</text>
</comment>
<sequence>MKYNTRKLFRHTVRAFALTLVAIAAASCINDDVLTDTEGENSTYLHLNFYTQEPTVTRAVDNNSEASPTAESYIHSLRVWAFRAGNGAADLPIGYKEETVSGETTQHTLSMTLPPKVAGMSYNGLDLFILANSESLETLKAADGSNMSLTRAELQNAQIRQRFAITDDGKPQATEIPSSGLPLSRAVTSIHLDDHISTSPTEAAAKGIEVALVRAVSKLHFFVARKANAGTERAHITRIVIDRQLLPDYSYVFPDATPYAQTKTTGLVATGYTSETRRLDATITLGAIDNAQIPEVDDPTDLERGDDEDAMHYIARLQTAGLYSQDRVYLRETDKALTGMIYYKIDADSRERGVPFTIPADKTAAARNHELLVYAYFLEGGNLHVKPVVMDWYDGSSVDYSNRIEVKISRGAYKLSEENGKPAVAIAYQANGAPSMSPVITVEKLMTSGLEWTIQTDNPAFAFYKDGTVSEKITGNGTTASFAFQLVARQPIDMVNPHNRDAKVFLVIPELGNIKAVINEGDGKLEGTPYEIDFRQVTPDDYQKLKEK</sequence>